<evidence type="ECO:0000256" key="11">
    <source>
        <dbReference type="ARBA" id="ARBA00023004"/>
    </source>
</evidence>
<accession>A0A1U9MEL3</accession>
<evidence type="ECO:0000256" key="12">
    <source>
        <dbReference type="ARBA" id="ARBA00023136"/>
    </source>
</evidence>
<dbReference type="KEGG" id="bapa:BBC0178_023100"/>
<dbReference type="UniPathway" id="UPA00251">
    <property type="reaction ID" value="UER00324"/>
</dbReference>
<keyword evidence="11 14" id="KW-0408">Iron</keyword>
<evidence type="ECO:0000256" key="1">
    <source>
        <dbReference type="ARBA" id="ARBA00004651"/>
    </source>
</evidence>
<dbReference type="NCBIfam" id="TIGR00701">
    <property type="entry name" value="protoporphyrinogen oxidase HemJ"/>
    <property type="match status" value="1"/>
</dbReference>
<dbReference type="EMBL" id="CP015820">
    <property type="protein sequence ID" value="AQT43735.1"/>
    <property type="molecule type" value="Genomic_DNA"/>
</dbReference>
<proteinExistence type="inferred from homology"/>
<feature type="transmembrane region" description="Helical" evidence="14">
    <location>
        <begin position="12"/>
        <end position="32"/>
    </location>
</feature>
<keyword evidence="7 14" id="KW-0812">Transmembrane</keyword>
<evidence type="ECO:0000256" key="4">
    <source>
        <dbReference type="ARBA" id="ARBA00017504"/>
    </source>
</evidence>
<gene>
    <name evidence="15" type="ORF">BBC0178_023100</name>
</gene>
<dbReference type="HAMAP" id="MF_02239">
    <property type="entry name" value="HemJ"/>
    <property type="match status" value="1"/>
</dbReference>
<dbReference type="GO" id="GO:0070818">
    <property type="term" value="F:protoporphyrinogen oxidase activity"/>
    <property type="evidence" value="ECO:0007669"/>
    <property type="project" value="UniProtKB-UniRule"/>
</dbReference>
<comment type="subunit">
    <text evidence="14">Homodimer.</text>
</comment>
<dbReference type="GO" id="GO:0006782">
    <property type="term" value="P:protoporphyrinogen IX biosynthetic process"/>
    <property type="evidence" value="ECO:0007669"/>
    <property type="project" value="UniProtKB-UniRule"/>
</dbReference>
<comment type="subcellular location">
    <subcellularLocation>
        <location evidence="1 14">Cell membrane</location>
        <topology evidence="1 14">Multi-pass membrane protein</topology>
    </subcellularLocation>
</comment>
<evidence type="ECO:0000256" key="5">
    <source>
        <dbReference type="ARBA" id="ARBA00022475"/>
    </source>
</evidence>
<comment type="similarity">
    <text evidence="3 14">Belongs to the HemJ family.</text>
</comment>
<comment type="catalytic activity">
    <reaction evidence="13 14">
        <text>protoporphyrinogen IX + 3 A = protoporphyrin IX + 3 AH2</text>
        <dbReference type="Rhea" id="RHEA:62000"/>
        <dbReference type="ChEBI" id="CHEBI:13193"/>
        <dbReference type="ChEBI" id="CHEBI:17499"/>
        <dbReference type="ChEBI" id="CHEBI:57306"/>
        <dbReference type="ChEBI" id="CHEBI:57307"/>
    </reaction>
</comment>
<keyword evidence="6 14" id="KW-0349">Heme</keyword>
<evidence type="ECO:0000256" key="14">
    <source>
        <dbReference type="HAMAP-Rule" id="MF_02239"/>
    </source>
</evidence>
<dbReference type="RefSeq" id="WP_078040274.1">
    <property type="nucleotide sequence ID" value="NZ_CP015820.1"/>
</dbReference>
<keyword evidence="10 14" id="KW-0560">Oxidoreductase</keyword>
<evidence type="ECO:0000256" key="8">
    <source>
        <dbReference type="ARBA" id="ARBA00022723"/>
    </source>
</evidence>
<evidence type="ECO:0000256" key="10">
    <source>
        <dbReference type="ARBA" id="ARBA00023002"/>
    </source>
</evidence>
<feature type="transmembrane region" description="Helical" evidence="14">
    <location>
        <begin position="160"/>
        <end position="178"/>
    </location>
</feature>
<evidence type="ECO:0000313" key="15">
    <source>
        <dbReference type="EMBL" id="AQT43735.1"/>
    </source>
</evidence>
<evidence type="ECO:0000256" key="9">
    <source>
        <dbReference type="ARBA" id="ARBA00022989"/>
    </source>
</evidence>
<evidence type="ECO:0000256" key="13">
    <source>
        <dbReference type="ARBA" id="ARBA00048390"/>
    </source>
</evidence>
<keyword evidence="12 14" id="KW-0472">Membrane</keyword>
<dbReference type="OrthoDB" id="9800824at2"/>
<dbReference type="GO" id="GO:0046872">
    <property type="term" value="F:metal ion binding"/>
    <property type="evidence" value="ECO:0007669"/>
    <property type="project" value="UniProtKB-KW"/>
</dbReference>
<evidence type="ECO:0000256" key="3">
    <source>
        <dbReference type="ARBA" id="ARBA00006501"/>
    </source>
</evidence>
<keyword evidence="5 14" id="KW-1003">Cell membrane</keyword>
<organism evidence="15 16">
    <name type="scientific">Bartonella apihabitans</name>
    <dbReference type="NCBI Taxonomy" id="2750929"/>
    <lineage>
        <taxon>Bacteria</taxon>
        <taxon>Pseudomonadati</taxon>
        <taxon>Pseudomonadota</taxon>
        <taxon>Alphaproteobacteria</taxon>
        <taxon>Hyphomicrobiales</taxon>
        <taxon>Bartonellaceae</taxon>
        <taxon>Bartonella</taxon>
    </lineage>
</organism>
<feature type="transmembrane region" description="Helical" evidence="14">
    <location>
        <begin position="44"/>
        <end position="70"/>
    </location>
</feature>
<feature type="binding site" description="axial binding residue" evidence="14">
    <location>
        <position position="50"/>
    </location>
    <ligand>
        <name>heme</name>
        <dbReference type="ChEBI" id="CHEBI:30413"/>
    </ligand>
    <ligandPart>
        <name>Fe</name>
        <dbReference type="ChEBI" id="CHEBI:18248"/>
    </ligandPart>
</feature>
<comment type="function">
    <text evidence="14">Catalyzes the oxidation of protoporphyrinogen IX to protoporphyrin IX.</text>
</comment>
<evidence type="ECO:0000256" key="2">
    <source>
        <dbReference type="ARBA" id="ARBA00005073"/>
    </source>
</evidence>
<dbReference type="PANTHER" id="PTHR40255:SF1">
    <property type="entry name" value="PROTOPORPHYRINOGEN IX OXIDASE"/>
    <property type="match status" value="1"/>
</dbReference>
<evidence type="ECO:0000313" key="16">
    <source>
        <dbReference type="Proteomes" id="UP000189660"/>
    </source>
</evidence>
<dbReference type="PANTHER" id="PTHR40255">
    <property type="entry name" value="UPF0093 MEMBRANE PROTEIN SLR1790"/>
    <property type="match status" value="1"/>
</dbReference>
<feature type="binding site" description="axial binding residue" evidence="14">
    <location>
        <position position="125"/>
    </location>
    <ligand>
        <name>heme</name>
        <dbReference type="ChEBI" id="CHEBI:30413"/>
    </ligand>
    <ligandPart>
        <name>Fe</name>
        <dbReference type="ChEBI" id="CHEBI:18248"/>
    </ligandPart>
</feature>
<dbReference type="AlphaFoldDB" id="A0A1U9MEL3"/>
<comment type="pathway">
    <text evidence="2 14">Porphyrin-containing compound metabolism; protoporphyrin-IX biosynthesis; protoporphyrin-IX from protoporphyrinogen-IX: step 1/1.</text>
</comment>
<protein>
    <recommendedName>
        <fullName evidence="4 14">Protoporphyrinogen IX oxidase</fullName>
        <shortName evidence="14">PPO</shortName>
        <ecNumber evidence="14">1.3.99.-</ecNumber>
    </recommendedName>
</protein>
<reference evidence="15 16" key="1">
    <citation type="submission" date="2016-11" db="EMBL/GenBank/DDBJ databases">
        <title>Comparative genomics of Bartonella apis.</title>
        <authorList>
            <person name="Engel P."/>
        </authorList>
    </citation>
    <scope>NUCLEOTIDE SEQUENCE [LARGE SCALE GENOMIC DNA]</scope>
    <source>
        <strain evidence="15 16">BBC0178</strain>
    </source>
</reference>
<keyword evidence="8 14" id="KW-0479">Metal-binding</keyword>
<dbReference type="InterPro" id="IPR005265">
    <property type="entry name" value="HemJ-like"/>
</dbReference>
<evidence type="ECO:0000256" key="6">
    <source>
        <dbReference type="ARBA" id="ARBA00022617"/>
    </source>
</evidence>
<evidence type="ECO:0000256" key="7">
    <source>
        <dbReference type="ARBA" id="ARBA00022692"/>
    </source>
</evidence>
<keyword evidence="16" id="KW-1185">Reference proteome</keyword>
<sequence length="181" mass="20881">MTNSKTHMTTGTIWLRAIVSLLIVVVVLWALFHVNPDKYPESTLWIKSFHVISIICWMAGMFYLPRLFVYHCQAEAGSKQSETFKVMERRLLRAIINPAMIASWVTGLWLAWEVYALQGGWLHLKLLVVVILSGYHGLLSRGVRHFTEDRNNFSEKTWRILNEVPTVLMIIAVIDVIVKPF</sequence>
<dbReference type="GO" id="GO:0005886">
    <property type="term" value="C:plasma membrane"/>
    <property type="evidence" value="ECO:0007669"/>
    <property type="project" value="UniProtKB-SubCell"/>
</dbReference>
<dbReference type="Pfam" id="PF03653">
    <property type="entry name" value="UPF0093"/>
    <property type="match status" value="1"/>
</dbReference>
<feature type="transmembrane region" description="Helical" evidence="14">
    <location>
        <begin position="118"/>
        <end position="139"/>
    </location>
</feature>
<feature type="transmembrane region" description="Helical" evidence="14">
    <location>
        <begin position="91"/>
        <end position="112"/>
    </location>
</feature>
<comment type="cofactor">
    <cofactor evidence="14">
        <name>heme b</name>
        <dbReference type="ChEBI" id="CHEBI:60344"/>
    </cofactor>
    <text evidence="14">Binds 1 heme b (iron(II)-protoporphyrin IX) group per subunit.</text>
</comment>
<name>A0A1U9MEL3_9HYPH</name>
<keyword evidence="9 14" id="KW-1133">Transmembrane helix</keyword>
<dbReference type="EC" id="1.3.99.-" evidence="14"/>
<dbReference type="Proteomes" id="UP000189660">
    <property type="component" value="Chromosome"/>
</dbReference>